<gene>
    <name evidence="4" type="ORF">PROFUN_03830</name>
</gene>
<evidence type="ECO:0000313" key="4">
    <source>
        <dbReference type="EMBL" id="PRP83675.1"/>
    </source>
</evidence>
<comment type="subcellular location">
    <subcellularLocation>
        <location evidence="1">Nucleus</location>
    </subcellularLocation>
</comment>
<dbReference type="EMBL" id="MDYQ01000078">
    <property type="protein sequence ID" value="PRP83675.1"/>
    <property type="molecule type" value="Genomic_DNA"/>
</dbReference>
<dbReference type="PANTHER" id="PTHR46527">
    <property type="entry name" value="NUCLEOPORIN-LIKE PROTEIN 2"/>
    <property type="match status" value="1"/>
</dbReference>
<sequence length="750" mass="80629">MSAEKAPSAATVRTIIEELTTKEKSWEFSAYGFEDYVCDANSNHQYSSSVQYTGIGYTPEELRWEAYQCMKKNGNYNEYNERVKVIAEQIRNSKKALLDQNPNAQPSTTNAFNNPSSNTGSVFAQSSSMAPTANAGVFGPSTTPSTTRNVFGTGNTSGSVFGTGNSSGNSSGSVFAKTNTPGAGSVFGPSITTTGSVFGTNDSSGSVFGKPTAPSTTGSVFGTSGTTTGSVFGKPTAPSTTGNVFGTPSTTTGNVFGTGNSSGNTAGSVFGTSNSSGNVFGKPATNVFGTGPGGSTIGTTPSTTNNVFNQPTISTPPSVNVQTPLVNTPLQPAPPADTANTNGTIQANPTGTQIPATTAPPSFPPSTGPSTTATFPPAANVTSTKTNVSPLNQLVDQLTEEARLAFSSDRFSLNGIPETPPPPQLNYDACVRRNFLTVVWGETCTFYILYNMATNCMNNNMAFAPFDFADLDFSAFERNFASTSAKLFDLRSSNGSLKSGYNMLPAVSDHGGLPGDSYEDLLLVMNGSPEMQSERPDVIMPSYGMTVTLPVNHSTHGTESHILQAQRMLLQAQQQHMMASKMQQQHQQQQQQQMIPKMSNDMYNIPSIARAPCRTENCQLCFHGIAYFLNRRDRNLNYESPGCREMSIAILACLQLHDPKEWYTLKDDIYPFLHSHMHLFPQNSKKRSPERQIQDSLSHNKKYFNSARRLAHCNGCWQMAPSYLGFLGATLPEFKGRKNSQSYEITSEAQ</sequence>
<feature type="region of interest" description="Disordered" evidence="3">
    <location>
        <begin position="356"/>
        <end position="376"/>
    </location>
</feature>
<evidence type="ECO:0000313" key="5">
    <source>
        <dbReference type="Proteomes" id="UP000241769"/>
    </source>
</evidence>
<feature type="region of interest" description="Disordered" evidence="3">
    <location>
        <begin position="100"/>
        <end position="124"/>
    </location>
</feature>
<dbReference type="PANTHER" id="PTHR46527:SF1">
    <property type="entry name" value="NUCLEOPORIN NUP42"/>
    <property type="match status" value="1"/>
</dbReference>
<accession>A0A2P6NI94</accession>
<keyword evidence="2" id="KW-0539">Nucleus</keyword>
<protein>
    <submittedName>
        <fullName evidence="4">Nuclear pore protein</fullName>
    </submittedName>
</protein>
<proteinExistence type="predicted"/>
<evidence type="ECO:0000256" key="3">
    <source>
        <dbReference type="SAM" id="MobiDB-lite"/>
    </source>
</evidence>
<dbReference type="GO" id="GO:0005634">
    <property type="term" value="C:nucleus"/>
    <property type="evidence" value="ECO:0007669"/>
    <property type="project" value="UniProtKB-SubCell"/>
</dbReference>
<organism evidence="4 5">
    <name type="scientific">Planoprotostelium fungivorum</name>
    <dbReference type="NCBI Taxonomy" id="1890364"/>
    <lineage>
        <taxon>Eukaryota</taxon>
        <taxon>Amoebozoa</taxon>
        <taxon>Evosea</taxon>
        <taxon>Variosea</taxon>
        <taxon>Cavosteliida</taxon>
        <taxon>Cavosteliaceae</taxon>
        <taxon>Planoprotostelium</taxon>
    </lineage>
</organism>
<name>A0A2P6NI94_9EUKA</name>
<dbReference type="OrthoDB" id="31141at2759"/>
<dbReference type="Proteomes" id="UP000241769">
    <property type="component" value="Unassembled WGS sequence"/>
</dbReference>
<evidence type="ECO:0000256" key="2">
    <source>
        <dbReference type="ARBA" id="ARBA00023242"/>
    </source>
</evidence>
<dbReference type="InParanoid" id="A0A2P6NI94"/>
<keyword evidence="5" id="KW-1185">Reference proteome</keyword>
<dbReference type="Gene3D" id="3.90.980.20">
    <property type="match status" value="1"/>
</dbReference>
<comment type="caution">
    <text evidence="4">The sequence shown here is derived from an EMBL/GenBank/DDBJ whole genome shotgun (WGS) entry which is preliminary data.</text>
</comment>
<dbReference type="STRING" id="1890364.A0A2P6NI94"/>
<dbReference type="InterPro" id="IPR051767">
    <property type="entry name" value="Nucleoporin_NUP42"/>
</dbReference>
<evidence type="ECO:0000256" key="1">
    <source>
        <dbReference type="ARBA" id="ARBA00004123"/>
    </source>
</evidence>
<dbReference type="AlphaFoldDB" id="A0A2P6NI94"/>
<reference evidence="4 5" key="1">
    <citation type="journal article" date="2018" name="Genome Biol. Evol.">
        <title>Multiple Roots of Fruiting Body Formation in Amoebozoa.</title>
        <authorList>
            <person name="Hillmann F."/>
            <person name="Forbes G."/>
            <person name="Novohradska S."/>
            <person name="Ferling I."/>
            <person name="Riege K."/>
            <person name="Groth M."/>
            <person name="Westermann M."/>
            <person name="Marz M."/>
            <person name="Spaller T."/>
            <person name="Winckler T."/>
            <person name="Schaap P."/>
            <person name="Glockner G."/>
        </authorList>
    </citation>
    <scope>NUCLEOTIDE SEQUENCE [LARGE SCALE GENOMIC DNA]</scope>
    <source>
        <strain evidence="4 5">Jena</strain>
    </source>
</reference>